<dbReference type="RefSeq" id="WP_039313858.1">
    <property type="nucleotide sequence ID" value="NZ_CP006905.1"/>
</dbReference>
<keyword evidence="1" id="KW-0812">Transmembrane</keyword>
<organism evidence="2 3">
    <name type="scientific">Clostridium baratii str. Sullivan</name>
    <dbReference type="NCBI Taxonomy" id="1415775"/>
    <lineage>
        <taxon>Bacteria</taxon>
        <taxon>Bacillati</taxon>
        <taxon>Bacillota</taxon>
        <taxon>Clostridia</taxon>
        <taxon>Eubacteriales</taxon>
        <taxon>Clostridiaceae</taxon>
        <taxon>Clostridium</taxon>
    </lineage>
</organism>
<dbReference type="Proteomes" id="UP000030635">
    <property type="component" value="Chromosome"/>
</dbReference>
<keyword evidence="1" id="KW-0472">Membrane</keyword>
<proteinExistence type="predicted"/>
<accession>A0A0A7FX70</accession>
<dbReference type="STRING" id="1561.NPD11_1231"/>
<protein>
    <submittedName>
        <fullName evidence="2">Inner membrane protein ycdZ</fullName>
    </submittedName>
</protein>
<feature type="transmembrane region" description="Helical" evidence="1">
    <location>
        <begin position="17"/>
        <end position="41"/>
    </location>
</feature>
<dbReference type="InterPro" id="IPR009476">
    <property type="entry name" value="DUF1097"/>
</dbReference>
<feature type="transmembrane region" description="Helical" evidence="1">
    <location>
        <begin position="122"/>
        <end position="146"/>
    </location>
</feature>
<feature type="transmembrane region" description="Helical" evidence="1">
    <location>
        <begin position="99"/>
        <end position="116"/>
    </location>
</feature>
<gene>
    <name evidence="2" type="primary">ycdZ</name>
    <name evidence="2" type="ORF">U729_1788</name>
</gene>
<dbReference type="HOGENOM" id="CLU_104628_0_0_9"/>
<feature type="transmembrane region" description="Helical" evidence="1">
    <location>
        <begin position="76"/>
        <end position="92"/>
    </location>
</feature>
<dbReference type="OrthoDB" id="8588554at2"/>
<evidence type="ECO:0000313" key="3">
    <source>
        <dbReference type="Proteomes" id="UP000030635"/>
    </source>
</evidence>
<name>A0A0A7FX70_9CLOT</name>
<dbReference type="EMBL" id="CP006905">
    <property type="protein sequence ID" value="AIY83416.1"/>
    <property type="molecule type" value="Genomic_DNA"/>
</dbReference>
<dbReference type="AlphaFoldDB" id="A0A0A7FX70"/>
<sequence length="152" mass="16033">MELLTAVAISVGILSGVWAWISASFGLITWVGFIGCTSYFASGGKFKGLKKSILANLSGVLWAMCIILGTKYIGGTYISYILTGFFSFIMCIQAKGKLLEFIPGAFCGACATFGAGGNWSLVIISLICGGILGHVSDMGGTFLSLITRKKEF</sequence>
<keyword evidence="3" id="KW-1185">Reference proteome</keyword>
<evidence type="ECO:0000256" key="1">
    <source>
        <dbReference type="SAM" id="Phobius"/>
    </source>
</evidence>
<evidence type="ECO:0000313" key="2">
    <source>
        <dbReference type="EMBL" id="AIY83416.1"/>
    </source>
</evidence>
<dbReference type="Pfam" id="PF06496">
    <property type="entry name" value="DUF1097"/>
    <property type="match status" value="1"/>
</dbReference>
<dbReference type="eggNOG" id="ENOG502ZBVY">
    <property type="taxonomic scope" value="Bacteria"/>
</dbReference>
<dbReference type="KEGG" id="cbv:U729_1788"/>
<reference evidence="2 3" key="1">
    <citation type="journal article" date="2015" name="Infect. Genet. Evol.">
        <title>Genomic sequences of six botulinum neurotoxin-producing strains representing three clostridial species illustrate the mobility and diversity of botulinum neurotoxin genes.</title>
        <authorList>
            <person name="Smith T.J."/>
            <person name="Hill K.K."/>
            <person name="Xie G."/>
            <person name="Foley B.T."/>
            <person name="Williamson C.H."/>
            <person name="Foster J.T."/>
            <person name="Johnson S.L."/>
            <person name="Chertkov O."/>
            <person name="Teshima H."/>
            <person name="Gibbons H.S."/>
            <person name="Johnsky L.A."/>
            <person name="Karavis M.A."/>
            <person name="Smith L.A."/>
        </authorList>
    </citation>
    <scope>NUCLEOTIDE SEQUENCE [LARGE SCALE GENOMIC DNA]</scope>
    <source>
        <strain evidence="2">Sullivan</strain>
    </source>
</reference>
<keyword evidence="1" id="KW-1133">Transmembrane helix</keyword>